<dbReference type="EMBL" id="MAVT02000250">
    <property type="protein sequence ID" value="POS77681.1"/>
    <property type="molecule type" value="Genomic_DNA"/>
</dbReference>
<feature type="compositionally biased region" description="Gly residues" evidence="1">
    <location>
        <begin position="403"/>
        <end position="419"/>
    </location>
</feature>
<keyword evidence="4" id="KW-1185">Reference proteome</keyword>
<keyword evidence="2" id="KW-1133">Transmembrane helix</keyword>
<sequence length="600" mass="63146">MLCPIPQIADCISTPSILSDLRRLRVNRENAVAPLERVRAEQLIRTPEFQTWIQSPASSQLLVDGYYPGHRGPSGLSFVCLSLADILARHSDRFIPLAFFCGLHTDHESDLPHLQAGGRALIRSFIYQLLGHMNRFVGTPCVAVDPRVLGHVQMGDLRALTASGAFGGSVTPKWCRRSQGADYEFDHDVVFVSVVPTLAAANPWQPPLDDIILVSDQQSLASAERMAITVTSLQTIVSTGASATQTSTLATTLTITPNPLTTAFEPPPHCTQSYLSNCQTDAISGTYPRPGKHVLVLTRAELSKWVVDGVEGVTTYGIYSTWCEGTVTAGEQTMIVNGLSQCPALTSAFTLGDNPVQLSWLNAESTTMSISGKPVFTVSAERVALLYRSSDVTAASGASSSTAGGGGSPGAGSGSGSSGDSGLSAGAVAGIAIGAAVVGMLFVLGFFWLCLRRRKNPQGRGAAYDKAGGAHLPPPAVTHVSSQAPPGAMHELKANSNGSTPVQVPAGHVVMSNATELLGSTPSEPQWAALPPRGVNPNEHESGGGRAVFGEVPTSNDYYQLSGTFERSQGPLDNSRQNTPIDLVSHGVGGRGFPPEKVHY</sequence>
<feature type="transmembrane region" description="Helical" evidence="2">
    <location>
        <begin position="427"/>
        <end position="451"/>
    </location>
</feature>
<dbReference type="Proteomes" id="UP000094444">
    <property type="component" value="Unassembled WGS sequence"/>
</dbReference>
<dbReference type="PANTHER" id="PTHR40619:SF3">
    <property type="entry name" value="FUNGAL STAND N-TERMINAL GOODBYE DOMAIN-CONTAINING PROTEIN"/>
    <property type="match status" value="1"/>
</dbReference>
<dbReference type="AlphaFoldDB" id="A0A2P5I5B0"/>
<feature type="compositionally biased region" description="Polar residues" evidence="1">
    <location>
        <begin position="567"/>
        <end position="580"/>
    </location>
</feature>
<evidence type="ECO:0000256" key="2">
    <source>
        <dbReference type="SAM" id="Phobius"/>
    </source>
</evidence>
<feature type="region of interest" description="Disordered" evidence="1">
    <location>
        <begin position="395"/>
        <end position="419"/>
    </location>
</feature>
<dbReference type="STRING" id="158607.A0A2P5I5B0"/>
<proteinExistence type="predicted"/>
<dbReference type="OrthoDB" id="5429716at2759"/>
<keyword evidence="2" id="KW-0472">Membrane</keyword>
<organism evidence="3 4">
    <name type="scientific">Diaporthe helianthi</name>
    <dbReference type="NCBI Taxonomy" id="158607"/>
    <lineage>
        <taxon>Eukaryota</taxon>
        <taxon>Fungi</taxon>
        <taxon>Dikarya</taxon>
        <taxon>Ascomycota</taxon>
        <taxon>Pezizomycotina</taxon>
        <taxon>Sordariomycetes</taxon>
        <taxon>Sordariomycetidae</taxon>
        <taxon>Diaporthales</taxon>
        <taxon>Diaporthaceae</taxon>
        <taxon>Diaporthe</taxon>
    </lineage>
</organism>
<feature type="region of interest" description="Disordered" evidence="1">
    <location>
        <begin position="567"/>
        <end position="600"/>
    </location>
</feature>
<evidence type="ECO:0000256" key="1">
    <source>
        <dbReference type="SAM" id="MobiDB-lite"/>
    </source>
</evidence>
<accession>A0A2P5I5B0</accession>
<reference evidence="3" key="1">
    <citation type="submission" date="2017-09" db="EMBL/GenBank/DDBJ databases">
        <title>Polyketide synthases of a Diaporthe helianthi virulent isolate.</title>
        <authorList>
            <person name="Baroncelli R."/>
        </authorList>
    </citation>
    <scope>NUCLEOTIDE SEQUENCE [LARGE SCALE GENOMIC DNA]</scope>
    <source>
        <strain evidence="3">7/96</strain>
    </source>
</reference>
<dbReference type="InParanoid" id="A0A2P5I5B0"/>
<keyword evidence="2" id="KW-0812">Transmembrane</keyword>
<gene>
    <name evidence="3" type="ORF">DHEL01_v203936</name>
</gene>
<name>A0A2P5I5B0_DIAHE</name>
<evidence type="ECO:0000313" key="4">
    <source>
        <dbReference type="Proteomes" id="UP000094444"/>
    </source>
</evidence>
<comment type="caution">
    <text evidence="3">The sequence shown here is derived from an EMBL/GenBank/DDBJ whole genome shotgun (WGS) entry which is preliminary data.</text>
</comment>
<protein>
    <submittedName>
        <fullName evidence="3">Uncharacterized protein</fullName>
    </submittedName>
</protein>
<dbReference type="PANTHER" id="PTHR40619">
    <property type="entry name" value="FUNGAL STAND N-TERMINAL GOODBYE DOMAIN-CONTAINING PROTEIN"/>
    <property type="match status" value="1"/>
</dbReference>
<evidence type="ECO:0000313" key="3">
    <source>
        <dbReference type="EMBL" id="POS77681.1"/>
    </source>
</evidence>